<evidence type="ECO:0000256" key="1">
    <source>
        <dbReference type="ARBA" id="ARBA00009005"/>
    </source>
</evidence>
<comment type="similarity">
    <text evidence="1">Belongs to the peptidase C14B family.</text>
</comment>
<dbReference type="Gene3D" id="3.40.50.12660">
    <property type="match status" value="1"/>
</dbReference>
<evidence type="ECO:0000259" key="2">
    <source>
        <dbReference type="Pfam" id="PF00656"/>
    </source>
</evidence>
<feature type="domain" description="Peptidase C14 caspase" evidence="2">
    <location>
        <begin position="19"/>
        <end position="132"/>
    </location>
</feature>
<dbReference type="GO" id="GO:0004197">
    <property type="term" value="F:cysteine-type endopeptidase activity"/>
    <property type="evidence" value="ECO:0007669"/>
    <property type="project" value="InterPro"/>
</dbReference>
<accession>A0A2R6NTX2</accession>
<dbReference type="GO" id="GO:0006508">
    <property type="term" value="P:proteolysis"/>
    <property type="evidence" value="ECO:0007669"/>
    <property type="project" value="InterPro"/>
</dbReference>
<dbReference type="InterPro" id="IPR050452">
    <property type="entry name" value="Metacaspase"/>
</dbReference>
<dbReference type="PANTHER" id="PTHR48104:SF30">
    <property type="entry name" value="METACASPASE-1"/>
    <property type="match status" value="1"/>
</dbReference>
<proteinExistence type="inferred from homology"/>
<sequence length="178" mass="20130">MQSALPKLQICTDSPAIKRALCVAVRYEHLNPDGLELTSTHKDAHTVSKLLIDRYGYEEKDITLLLDDDDPNHDQPTQRNITRAMEDLVHGAKPGDRFVFHFSGHGSQVKNLDGSEEDGKDEVIWPLDIEIDSDRLDEDDLPMVNNYILDDIYRIAILTIGRLPALRQVPLITEFGVI</sequence>
<dbReference type="OrthoDB" id="3223806at2759"/>
<gene>
    <name evidence="3" type="ORF">PHLCEN_2v8365</name>
</gene>
<dbReference type="GO" id="GO:0005737">
    <property type="term" value="C:cytoplasm"/>
    <property type="evidence" value="ECO:0007669"/>
    <property type="project" value="TreeGrafter"/>
</dbReference>
<dbReference type="InterPro" id="IPR011600">
    <property type="entry name" value="Pept_C14_caspase"/>
</dbReference>
<evidence type="ECO:0000313" key="3">
    <source>
        <dbReference type="EMBL" id="PSR76607.1"/>
    </source>
</evidence>
<reference evidence="3 4" key="1">
    <citation type="submission" date="2018-02" db="EMBL/GenBank/DDBJ databases">
        <title>Genome sequence of the basidiomycete white-rot fungus Phlebia centrifuga.</title>
        <authorList>
            <person name="Granchi Z."/>
            <person name="Peng M."/>
            <person name="de Vries R.P."/>
            <person name="Hilden K."/>
            <person name="Makela M.R."/>
            <person name="Grigoriev I."/>
            <person name="Riley R."/>
        </authorList>
    </citation>
    <scope>NUCLEOTIDE SEQUENCE [LARGE SCALE GENOMIC DNA]</scope>
    <source>
        <strain evidence="3 4">FBCC195</strain>
    </source>
</reference>
<dbReference type="EMBL" id="MLYV02000838">
    <property type="protein sequence ID" value="PSR76607.1"/>
    <property type="molecule type" value="Genomic_DNA"/>
</dbReference>
<comment type="caution">
    <text evidence="3">The sequence shown here is derived from an EMBL/GenBank/DDBJ whole genome shotgun (WGS) entry which is preliminary data.</text>
</comment>
<dbReference type="PANTHER" id="PTHR48104">
    <property type="entry name" value="METACASPASE-4"/>
    <property type="match status" value="1"/>
</dbReference>
<name>A0A2R6NTX2_9APHY</name>
<protein>
    <recommendedName>
        <fullName evidence="2">Peptidase C14 caspase domain-containing protein</fullName>
    </recommendedName>
</protein>
<dbReference type="AlphaFoldDB" id="A0A2R6NTX2"/>
<dbReference type="Pfam" id="PF00656">
    <property type="entry name" value="Peptidase_C14"/>
    <property type="match status" value="1"/>
</dbReference>
<evidence type="ECO:0000313" key="4">
    <source>
        <dbReference type="Proteomes" id="UP000186601"/>
    </source>
</evidence>
<keyword evidence="4" id="KW-1185">Reference proteome</keyword>
<dbReference type="Proteomes" id="UP000186601">
    <property type="component" value="Unassembled WGS sequence"/>
</dbReference>
<organism evidence="3 4">
    <name type="scientific">Hermanssonia centrifuga</name>
    <dbReference type="NCBI Taxonomy" id="98765"/>
    <lineage>
        <taxon>Eukaryota</taxon>
        <taxon>Fungi</taxon>
        <taxon>Dikarya</taxon>
        <taxon>Basidiomycota</taxon>
        <taxon>Agaricomycotina</taxon>
        <taxon>Agaricomycetes</taxon>
        <taxon>Polyporales</taxon>
        <taxon>Meruliaceae</taxon>
        <taxon>Hermanssonia</taxon>
    </lineage>
</organism>